<keyword evidence="8" id="KW-1185">Reference proteome</keyword>
<proteinExistence type="inferred from homology"/>
<evidence type="ECO:0000259" key="6">
    <source>
        <dbReference type="Pfam" id="PF00082"/>
    </source>
</evidence>
<protein>
    <submittedName>
        <fullName evidence="7">Subtilase family protein</fullName>
    </submittedName>
</protein>
<dbReference type="PATRIC" id="fig|1280514.3.peg.1514"/>
<dbReference type="GO" id="GO:0004252">
    <property type="term" value="F:serine-type endopeptidase activity"/>
    <property type="evidence" value="ECO:0007669"/>
    <property type="project" value="InterPro"/>
</dbReference>
<feature type="region of interest" description="Disordered" evidence="5">
    <location>
        <begin position="1"/>
        <end position="32"/>
    </location>
</feature>
<evidence type="ECO:0000256" key="2">
    <source>
        <dbReference type="ARBA" id="ARBA00022670"/>
    </source>
</evidence>
<evidence type="ECO:0000313" key="7">
    <source>
        <dbReference type="EMBL" id="KJF18058.1"/>
    </source>
</evidence>
<dbReference type="RefSeq" id="WP_052604924.1">
    <property type="nucleotide sequence ID" value="NZ_JXYS01000026.1"/>
</dbReference>
<feature type="domain" description="Peptidase S8/S53" evidence="6">
    <location>
        <begin position="275"/>
        <end position="537"/>
    </location>
</feature>
<dbReference type="InterPro" id="IPR034074">
    <property type="entry name" value="Y4bN_pept_dom"/>
</dbReference>
<feature type="compositionally biased region" description="Polar residues" evidence="5">
    <location>
        <begin position="9"/>
        <end position="32"/>
    </location>
</feature>
<name>A0A0D8HJE1_9ACTN</name>
<gene>
    <name evidence="7" type="ORF">AXFE_11570</name>
</gene>
<dbReference type="InterPro" id="IPR036852">
    <property type="entry name" value="Peptidase_S8/S53_dom_sf"/>
</dbReference>
<dbReference type="Gene3D" id="3.40.50.200">
    <property type="entry name" value="Peptidase S8/S53 domain"/>
    <property type="match status" value="1"/>
</dbReference>
<evidence type="ECO:0000313" key="8">
    <source>
        <dbReference type="Proteomes" id="UP000032360"/>
    </source>
</evidence>
<evidence type="ECO:0000256" key="5">
    <source>
        <dbReference type="SAM" id="MobiDB-lite"/>
    </source>
</evidence>
<organism evidence="7 8">
    <name type="scientific">Acidithrix ferrooxidans</name>
    <dbReference type="NCBI Taxonomy" id="1280514"/>
    <lineage>
        <taxon>Bacteria</taxon>
        <taxon>Bacillati</taxon>
        <taxon>Actinomycetota</taxon>
        <taxon>Acidimicrobiia</taxon>
        <taxon>Acidimicrobiales</taxon>
        <taxon>Acidimicrobiaceae</taxon>
        <taxon>Acidithrix</taxon>
    </lineage>
</organism>
<dbReference type="STRING" id="1280514.AXFE_11570"/>
<dbReference type="InterPro" id="IPR000209">
    <property type="entry name" value="Peptidase_S8/S53_dom"/>
</dbReference>
<comment type="similarity">
    <text evidence="1">Belongs to the peptidase S8 family.</text>
</comment>
<dbReference type="PANTHER" id="PTHR43806:SF11">
    <property type="entry name" value="CEREVISIN-RELATED"/>
    <property type="match status" value="1"/>
</dbReference>
<keyword evidence="3" id="KW-0378">Hydrolase</keyword>
<evidence type="ECO:0000256" key="1">
    <source>
        <dbReference type="ARBA" id="ARBA00011073"/>
    </source>
</evidence>
<reference evidence="7 8" key="1">
    <citation type="submission" date="2015-01" db="EMBL/GenBank/DDBJ databases">
        <title>Draft genome of the acidophilic iron oxidizer Acidithrix ferrooxidans strain Py-F3.</title>
        <authorList>
            <person name="Poehlein A."/>
            <person name="Eisen S."/>
            <person name="Schloemann M."/>
            <person name="Johnson B.D."/>
            <person name="Daniel R."/>
            <person name="Muehling M."/>
        </authorList>
    </citation>
    <scope>NUCLEOTIDE SEQUENCE [LARGE SCALE GENOMIC DNA]</scope>
    <source>
        <strain evidence="7 8">Py-F3</strain>
    </source>
</reference>
<dbReference type="SUPFAM" id="SSF52743">
    <property type="entry name" value="Subtilisin-like"/>
    <property type="match status" value="1"/>
</dbReference>
<dbReference type="PANTHER" id="PTHR43806">
    <property type="entry name" value="PEPTIDASE S8"/>
    <property type="match status" value="1"/>
</dbReference>
<dbReference type="Pfam" id="PF00082">
    <property type="entry name" value="Peptidase_S8"/>
    <property type="match status" value="1"/>
</dbReference>
<dbReference type="GO" id="GO:0006508">
    <property type="term" value="P:proteolysis"/>
    <property type="evidence" value="ECO:0007669"/>
    <property type="project" value="UniProtKB-KW"/>
</dbReference>
<dbReference type="EMBL" id="JXYS01000026">
    <property type="protein sequence ID" value="KJF18058.1"/>
    <property type="molecule type" value="Genomic_DNA"/>
</dbReference>
<keyword evidence="2" id="KW-0645">Protease</keyword>
<sequence length="747" mass="83460">MNDVLQLRGTFQQRPNGNRPGSRNVPKNSQSVTSDHLKQLIKDLQDLSKYWDNQKLITGALIDVNYIRVVAKSNRISGYFTKGTVKPNDLVRGARFTTSGDKKHIITHYVSDGLIKDTIEKVENTAKILDSIFSGTVSNADIENIDAKGIKFADYGLSKSVFLNIIVDSYYVQSFSVPDNTANATNNQIVTIYKTDEDTIAIMKNIGINITPDKIIDNTTFLLYPDEINLLKSKAPYLIAMAVEDITKLSLDDIVTKDGDKEHIPAKIDSPTNEPTIGVIDTLFDDRVYFAEWVDFRNMVDPNIPVDQDDFRHGTAVSSIIVDGHVINPDLDDGCGRFRVRHFGVATNKPFSSFTVVKQIKQIVDSNPDLRVWNLSLGSEREINQNFISPEAAMLDEIQFNNDVIFVIAGTNNNTKTERLIGSPADSINSIVVNSVNKTGNRASYSRKGVVLSFFNKPDVSALGGDGKDRIRVCEPTGEAFMAGTSFAAPWVSRKVAYLMEVLGLSREVAKALIVDAAADWNDTGNDPALAPFVGHGAVPVRIEDIVRSKDDEIKFIMSGVSEQYDTYTYNLPVPLNKDKHPFVTKATLCYFPNCSINQGVDYTNTELDISIGRMTNKGIKPIDKNMQSVNDGKSHYIYESDARSLYRKWDNTKHIREKYGDRLTARKAYKDGLWGVSVKTKERLSKRDGNGIKFGLVVTLKETSGINRINDFIRQAQIRGWLVNRIDVNAQVDIYNKLQEQITFDS</sequence>
<accession>A0A0D8HJE1</accession>
<dbReference type="CDD" id="cd04847">
    <property type="entry name" value="Peptidases_S8_Subtilisin_like_2"/>
    <property type="match status" value="1"/>
</dbReference>
<comment type="caution">
    <text evidence="7">The sequence shown here is derived from an EMBL/GenBank/DDBJ whole genome shotgun (WGS) entry which is preliminary data.</text>
</comment>
<dbReference type="Proteomes" id="UP000032360">
    <property type="component" value="Unassembled WGS sequence"/>
</dbReference>
<keyword evidence="4" id="KW-0720">Serine protease</keyword>
<evidence type="ECO:0000256" key="4">
    <source>
        <dbReference type="ARBA" id="ARBA00022825"/>
    </source>
</evidence>
<dbReference type="InterPro" id="IPR050131">
    <property type="entry name" value="Peptidase_S8_subtilisin-like"/>
</dbReference>
<dbReference type="OrthoDB" id="9768989at2"/>
<dbReference type="AlphaFoldDB" id="A0A0D8HJE1"/>
<evidence type="ECO:0000256" key="3">
    <source>
        <dbReference type="ARBA" id="ARBA00022801"/>
    </source>
</evidence>